<dbReference type="InterPro" id="IPR036138">
    <property type="entry name" value="PBP_dimer_sf"/>
</dbReference>
<dbReference type="Proteomes" id="UP000076442">
    <property type="component" value="Unassembled WGS sequence"/>
</dbReference>
<dbReference type="RefSeq" id="WP_014478860.1">
    <property type="nucleotide sequence ID" value="NZ_AP024627.1"/>
</dbReference>
<reference evidence="12" key="2">
    <citation type="submission" date="2021-03" db="EMBL/GenBank/DDBJ databases">
        <title>Isolation of Bacillus subtilis from fermented food sample.</title>
        <authorList>
            <person name="Lakshmanan V."/>
            <person name="Athira K."/>
            <person name="Rajagopal K."/>
        </authorList>
    </citation>
    <scope>NUCLEOTIDE SEQUENCE</scope>
    <source>
        <strain evidence="12">S1</strain>
    </source>
</reference>
<dbReference type="InterPro" id="IPR050515">
    <property type="entry name" value="Beta-lactam/transpept"/>
</dbReference>
<dbReference type="InterPro" id="IPR005311">
    <property type="entry name" value="PBP_dimer"/>
</dbReference>
<dbReference type="PANTHER" id="PTHR30627">
    <property type="entry name" value="PEPTIDOGLYCAN D,D-TRANSPEPTIDASE"/>
    <property type="match status" value="1"/>
</dbReference>
<feature type="domain" description="Penicillin-binding protein dimerisation" evidence="9">
    <location>
        <begin position="155"/>
        <end position="323"/>
    </location>
</feature>
<feature type="signal peptide" evidence="7">
    <location>
        <begin position="1"/>
        <end position="22"/>
    </location>
</feature>
<feature type="domain" description="Penicillin-binding protein transpeptidase" evidence="8">
    <location>
        <begin position="352"/>
        <end position="663"/>
    </location>
</feature>
<dbReference type="GO" id="GO:0046677">
    <property type="term" value="P:response to antibiotic"/>
    <property type="evidence" value="ECO:0007669"/>
    <property type="project" value="InterPro"/>
</dbReference>
<dbReference type="AlphaFoldDB" id="A0A0K6KQI2"/>
<proteinExistence type="inferred from homology"/>
<dbReference type="GO" id="GO:0005886">
    <property type="term" value="C:plasma membrane"/>
    <property type="evidence" value="ECO:0007669"/>
    <property type="project" value="TreeGrafter"/>
</dbReference>
<evidence type="ECO:0000256" key="2">
    <source>
        <dbReference type="ARBA" id="ARBA00004752"/>
    </source>
</evidence>
<comment type="caution">
    <text evidence="12">The sequence shown here is derived from an EMBL/GenBank/DDBJ whole genome shotgun (WGS) entry which is preliminary data.</text>
</comment>
<reference evidence="11 13" key="1">
    <citation type="submission" date="2015-09" db="EMBL/GenBank/DDBJ databases">
        <title>Spore heat resistance.</title>
        <authorList>
            <person name="Boekhorst J."/>
            <person name="Berendsen E.M."/>
            <person name="Wells-Bennik M.H."/>
            <person name="Kuipers O.P."/>
        </authorList>
    </citation>
    <scope>NUCLEOTIDE SEQUENCE [LARGE SCALE GENOMIC DNA]</scope>
    <source>
        <strain evidence="11 13">B4122</strain>
    </source>
</reference>
<dbReference type="InterPro" id="IPR001460">
    <property type="entry name" value="PCN-bd_Tpept"/>
</dbReference>
<dbReference type="InterPro" id="IPR012338">
    <property type="entry name" value="Beta-lactam/transpept-like"/>
</dbReference>
<evidence type="ECO:0000256" key="1">
    <source>
        <dbReference type="ARBA" id="ARBA00004370"/>
    </source>
</evidence>
<dbReference type="Proteomes" id="UP000665181">
    <property type="component" value="Unassembled WGS sequence"/>
</dbReference>
<evidence type="ECO:0000256" key="7">
    <source>
        <dbReference type="SAM" id="SignalP"/>
    </source>
</evidence>
<feature type="domain" description="NTF2-like N-terminal transpeptidase" evidence="10">
    <location>
        <begin position="26"/>
        <end position="147"/>
    </location>
</feature>
<evidence type="ECO:0000259" key="10">
    <source>
        <dbReference type="Pfam" id="PF05223"/>
    </source>
</evidence>
<sequence>MLKKCILLVFLCVGLIGLIGCSKTDSPEDRMEAFVKQWNDQQFDDMYQSLTKDVKKEISKKDFVNRYKAIYEQAGVKNLKVTAGEVDKDDQDNKTMKHIPYKVSMNTNAGKVSFKNTAVLKLEKTDDEESWNIDWDPSFIFKQLADDKTVQIMSIEPKRGQIYDKNGKGLAVNTDVPEIGIVPGELGDKKEKVIKELAKKLDLTEDDIKKKLDQGWVKDDSFVPLKKVKPDQEKLVSEATSLQGVTRTNVSSRYYPYGEKTAHLTGYVRAITAEELKKKKEGTYSDTSNIGIAGLENVYEDKLRGTTGWKIYVPQTGEVIAEKKAKDGEDLHLTIDIKTQTKLYDELKDDSGAAVALQPKTGETLALVSAPSYDPNGFIFGWSDKEWKKLNKDKNNPFSAKFNKTYAPGSTIKPIAAAIGIKNGTLKADEKKTIKGKEWQKDSSWGGYSVTRVSERLQQVDLENALITSDNIYFAQNALDMGADTFTKGLKTFGFSEDVPYEFPIQKSSIANDKLDSDILLADTGYGQGQMQMSPLHLATAYTPFVDNGDLVKPTLIKKDSQTADVWHKQVVTKEGAADITKGLKGVVEDERGSAYQPVVKGITVAGKTGTAELKTSKDDKDGTENGWFVGYDYKNKDLLVAMMIQNVQDRGGSHYVVEKAKKQFQSN</sequence>
<gene>
    <name evidence="12" type="primary">pbpC</name>
    <name evidence="11" type="ORF">B4122_0917</name>
    <name evidence="12" type="ORF">J5227_10060</name>
</gene>
<dbReference type="Pfam" id="PF00905">
    <property type="entry name" value="Transpeptidase"/>
    <property type="match status" value="1"/>
</dbReference>
<comment type="subcellular location">
    <subcellularLocation>
        <location evidence="1">Membrane</location>
    </subcellularLocation>
</comment>
<dbReference type="GO" id="GO:0009252">
    <property type="term" value="P:peptidoglycan biosynthetic process"/>
    <property type="evidence" value="ECO:0007669"/>
    <property type="project" value="UniProtKB-UniPathway"/>
</dbReference>
<dbReference type="InterPro" id="IPR007887">
    <property type="entry name" value="MecA_N"/>
</dbReference>
<protein>
    <recommendedName>
        <fullName evidence="4">serine-type D-Ala-D-Ala carboxypeptidase</fullName>
        <ecNumber evidence="4">3.4.16.4</ecNumber>
    </recommendedName>
</protein>
<comment type="pathway">
    <text evidence="2">Cell wall biogenesis; peptidoglycan biosynthesis.</text>
</comment>
<evidence type="ECO:0000313" key="13">
    <source>
        <dbReference type="Proteomes" id="UP000076442"/>
    </source>
</evidence>
<keyword evidence="7" id="KW-0732">Signal</keyword>
<comment type="catalytic activity">
    <reaction evidence="6">
        <text>Preferential cleavage: (Ac)2-L-Lys-D-Ala-|-D-Ala. Also transpeptidation of peptidyl-alanyl moieties that are N-acyl substituents of D-alanine.</text>
        <dbReference type="EC" id="3.4.16.4"/>
    </reaction>
</comment>
<dbReference type="SUPFAM" id="SSF54427">
    <property type="entry name" value="NTF2-like"/>
    <property type="match status" value="1"/>
</dbReference>
<dbReference type="PANTHER" id="PTHR30627:SF25">
    <property type="entry name" value="PENICILLIN-BINDING PROTEIN 3"/>
    <property type="match status" value="1"/>
</dbReference>
<evidence type="ECO:0000259" key="9">
    <source>
        <dbReference type="Pfam" id="PF03717"/>
    </source>
</evidence>
<dbReference type="Gene3D" id="3.10.450.100">
    <property type="entry name" value="NTF2-like, domain 1"/>
    <property type="match status" value="1"/>
</dbReference>
<dbReference type="SUPFAM" id="SSF56601">
    <property type="entry name" value="beta-lactamase/transpeptidase-like"/>
    <property type="match status" value="1"/>
</dbReference>
<dbReference type="Gene3D" id="3.40.710.10">
    <property type="entry name" value="DD-peptidase/beta-lactamase superfamily"/>
    <property type="match status" value="1"/>
</dbReference>
<evidence type="ECO:0000313" key="14">
    <source>
        <dbReference type="Proteomes" id="UP000665181"/>
    </source>
</evidence>
<dbReference type="EMBL" id="LJZV01000003">
    <property type="protein sequence ID" value="KZD94221.1"/>
    <property type="molecule type" value="Genomic_DNA"/>
</dbReference>
<dbReference type="GO" id="GO:0071555">
    <property type="term" value="P:cell wall organization"/>
    <property type="evidence" value="ECO:0007669"/>
    <property type="project" value="TreeGrafter"/>
</dbReference>
<dbReference type="PROSITE" id="PS51257">
    <property type="entry name" value="PROKAR_LIPOPROTEIN"/>
    <property type="match status" value="1"/>
</dbReference>
<dbReference type="EMBL" id="JAGFPW010000007">
    <property type="protein sequence ID" value="MBO3794652.1"/>
    <property type="molecule type" value="Genomic_DNA"/>
</dbReference>
<feature type="chain" id="PRO_5041119808" description="serine-type D-Ala-D-Ala carboxypeptidase" evidence="7">
    <location>
        <begin position="23"/>
        <end position="668"/>
    </location>
</feature>
<evidence type="ECO:0000259" key="8">
    <source>
        <dbReference type="Pfam" id="PF00905"/>
    </source>
</evidence>
<dbReference type="SUPFAM" id="SSF56519">
    <property type="entry name" value="Penicillin binding protein dimerisation domain"/>
    <property type="match status" value="1"/>
</dbReference>
<dbReference type="Gene3D" id="3.30.1390.30">
    <property type="entry name" value="Penicillin-binding protein 2a, domain 3"/>
    <property type="match status" value="1"/>
</dbReference>
<organism evidence="12 14">
    <name type="scientific">Bacillus subtilis</name>
    <dbReference type="NCBI Taxonomy" id="1423"/>
    <lineage>
        <taxon>Bacteria</taxon>
        <taxon>Bacillati</taxon>
        <taxon>Bacillota</taxon>
        <taxon>Bacilli</taxon>
        <taxon>Bacillales</taxon>
        <taxon>Bacillaceae</taxon>
        <taxon>Bacillus</taxon>
    </lineage>
</organism>
<evidence type="ECO:0000313" key="12">
    <source>
        <dbReference type="EMBL" id="MBO3794652.1"/>
    </source>
</evidence>
<dbReference type="Gene3D" id="3.90.1310.10">
    <property type="entry name" value="Penicillin-binding protein 2a (Domain 2)"/>
    <property type="match status" value="1"/>
</dbReference>
<dbReference type="Pfam" id="PF03717">
    <property type="entry name" value="PBP_dimer"/>
    <property type="match status" value="1"/>
</dbReference>
<evidence type="ECO:0000256" key="5">
    <source>
        <dbReference type="ARBA" id="ARBA00023136"/>
    </source>
</evidence>
<dbReference type="InterPro" id="IPR032710">
    <property type="entry name" value="NTF2-like_dom_sf"/>
</dbReference>
<dbReference type="GO" id="GO:0071972">
    <property type="term" value="F:peptidoglycan L,D-transpeptidase activity"/>
    <property type="evidence" value="ECO:0007669"/>
    <property type="project" value="TreeGrafter"/>
</dbReference>
<dbReference type="GO" id="GO:0008658">
    <property type="term" value="F:penicillin binding"/>
    <property type="evidence" value="ECO:0007669"/>
    <property type="project" value="InterPro"/>
</dbReference>
<evidence type="ECO:0000256" key="3">
    <source>
        <dbReference type="ARBA" id="ARBA00007171"/>
    </source>
</evidence>
<keyword evidence="5" id="KW-0472">Membrane</keyword>
<evidence type="ECO:0000256" key="4">
    <source>
        <dbReference type="ARBA" id="ARBA00012448"/>
    </source>
</evidence>
<evidence type="ECO:0000313" key="11">
    <source>
        <dbReference type="EMBL" id="KZD94221.1"/>
    </source>
</evidence>
<evidence type="ECO:0000256" key="6">
    <source>
        <dbReference type="ARBA" id="ARBA00034000"/>
    </source>
</evidence>
<dbReference type="UniPathway" id="UPA00219"/>
<dbReference type="EC" id="3.4.16.4" evidence="4"/>
<dbReference type="GO" id="GO:0009002">
    <property type="term" value="F:serine-type D-Ala-D-Ala carboxypeptidase activity"/>
    <property type="evidence" value="ECO:0007669"/>
    <property type="project" value="UniProtKB-EC"/>
</dbReference>
<dbReference type="Pfam" id="PF05223">
    <property type="entry name" value="MecA_N"/>
    <property type="match status" value="1"/>
</dbReference>
<accession>A0A0K6KQI2</accession>
<comment type="similarity">
    <text evidence="3">Belongs to the transpeptidase family.</text>
</comment>
<name>A0A0K6KQI2_BACIU</name>